<evidence type="ECO:0000313" key="3">
    <source>
        <dbReference type="Proteomes" id="UP000289340"/>
    </source>
</evidence>
<feature type="chain" id="PRO_5019207231" evidence="1">
    <location>
        <begin position="23"/>
        <end position="85"/>
    </location>
</feature>
<sequence>MAANKYVALLLVVFLIAGSANARPKEVSCASICIDKECKSDFNSWCAIFNCGIKCALIGPQKKTETVQRQMVKEQGLTSSRKIQQ</sequence>
<evidence type="ECO:0000256" key="1">
    <source>
        <dbReference type="SAM" id="SignalP"/>
    </source>
</evidence>
<keyword evidence="3" id="KW-1185">Reference proteome</keyword>
<reference evidence="2 3" key="1">
    <citation type="submission" date="2018-09" db="EMBL/GenBank/DDBJ databases">
        <title>A high-quality reference genome of wild soybean provides a powerful tool to mine soybean genomes.</title>
        <authorList>
            <person name="Xie M."/>
            <person name="Chung C.Y.L."/>
            <person name="Li M.-W."/>
            <person name="Wong F.-L."/>
            <person name="Chan T.-F."/>
            <person name="Lam H.-M."/>
        </authorList>
    </citation>
    <scope>NUCLEOTIDE SEQUENCE [LARGE SCALE GENOMIC DNA]</scope>
    <source>
        <strain evidence="3">cv. W05</strain>
        <tissue evidence="2">Hypocotyl of etiolated seedlings</tissue>
    </source>
</reference>
<organism evidence="2 3">
    <name type="scientific">Glycine soja</name>
    <name type="common">Wild soybean</name>
    <dbReference type="NCBI Taxonomy" id="3848"/>
    <lineage>
        <taxon>Eukaryota</taxon>
        <taxon>Viridiplantae</taxon>
        <taxon>Streptophyta</taxon>
        <taxon>Embryophyta</taxon>
        <taxon>Tracheophyta</taxon>
        <taxon>Spermatophyta</taxon>
        <taxon>Magnoliopsida</taxon>
        <taxon>eudicotyledons</taxon>
        <taxon>Gunneridae</taxon>
        <taxon>Pentapetalae</taxon>
        <taxon>rosids</taxon>
        <taxon>fabids</taxon>
        <taxon>Fabales</taxon>
        <taxon>Fabaceae</taxon>
        <taxon>Papilionoideae</taxon>
        <taxon>50 kb inversion clade</taxon>
        <taxon>NPAAA clade</taxon>
        <taxon>indigoferoid/millettioid clade</taxon>
        <taxon>Phaseoleae</taxon>
        <taxon>Glycine</taxon>
        <taxon>Glycine subgen. Soja</taxon>
    </lineage>
</organism>
<accession>A0A445F534</accession>
<evidence type="ECO:0000313" key="2">
    <source>
        <dbReference type="EMBL" id="RZB43945.1"/>
    </source>
</evidence>
<protein>
    <submittedName>
        <fullName evidence="2">Uncharacterized protein</fullName>
    </submittedName>
</protein>
<dbReference type="AlphaFoldDB" id="A0A445F534"/>
<feature type="signal peptide" evidence="1">
    <location>
        <begin position="1"/>
        <end position="22"/>
    </location>
</feature>
<proteinExistence type="predicted"/>
<name>A0A445F534_GLYSO</name>
<dbReference type="EMBL" id="QZWG01000020">
    <property type="protein sequence ID" value="RZB43945.1"/>
    <property type="molecule type" value="Genomic_DNA"/>
</dbReference>
<dbReference type="Proteomes" id="UP000289340">
    <property type="component" value="Chromosome 20"/>
</dbReference>
<keyword evidence="1" id="KW-0732">Signal</keyword>
<comment type="caution">
    <text evidence="2">The sequence shown here is derived from an EMBL/GenBank/DDBJ whole genome shotgun (WGS) entry which is preliminary data.</text>
</comment>
<gene>
    <name evidence="2" type="ORF">D0Y65_054132</name>
</gene>